<proteinExistence type="inferred from homology"/>
<accession>A0A8S4P8N0</accession>
<evidence type="ECO:0008006" key="4">
    <source>
        <dbReference type="Google" id="ProtNLM"/>
    </source>
</evidence>
<sequence length="434" mass="47529">MFNNEDHTKQEMTSEASFPAPKSCDTFVALPPATSNGAVIFGKNSDRPMTEVQEVVYVPSKDHADDEKLECTYISIDQVKHTNAVILSKPSWLWGAEMGSNEHGVCIGNEAVWTKPQSDSDLDERLLGMDLVRLGLERGATAKEALDVITGLLAKYGQGGPCAEGDQWSYHNSFLISDKSVAWVLETAGEHWAAEKITSGVRNISNELSIRTKIDAMSDGLKEHAKSNGYWDGEGEFDFANVYSSGGVSDLPSGRYGAGKALLEKLSKGGEFGTIDMFKILRDEESGICMTGAFLSTGSQVSVVPGPDSNSPSCHWFTATPNPQQSIFKPFVFCEGSSIGENTTSPSYGAEDPVKIKPRFAKTVDRKHPLYKLQKQMRSLLDRGDEKAVEMLKNMLEMETHCVADTEEVLRNFDASNTQKNNHYIKECSGNAPL</sequence>
<gene>
    <name evidence="2" type="ORF">OFUS_LOCUS14881</name>
</gene>
<evidence type="ECO:0000313" key="3">
    <source>
        <dbReference type="Proteomes" id="UP000749559"/>
    </source>
</evidence>
<dbReference type="OrthoDB" id="5175656at2759"/>
<dbReference type="InterPro" id="IPR005322">
    <property type="entry name" value="Peptidase_C69"/>
</dbReference>
<dbReference type="Pfam" id="PF03577">
    <property type="entry name" value="Peptidase_C69"/>
    <property type="match status" value="1"/>
</dbReference>
<dbReference type="GO" id="GO:0016805">
    <property type="term" value="F:dipeptidase activity"/>
    <property type="evidence" value="ECO:0007669"/>
    <property type="project" value="InterPro"/>
</dbReference>
<dbReference type="PANTHER" id="PTHR12994:SF17">
    <property type="entry name" value="LD30995P"/>
    <property type="match status" value="1"/>
</dbReference>
<keyword evidence="3" id="KW-1185">Reference proteome</keyword>
<evidence type="ECO:0000256" key="1">
    <source>
        <dbReference type="ARBA" id="ARBA00005705"/>
    </source>
</evidence>
<comment type="similarity">
    <text evidence="1">Belongs to the peptidase C69 family. Secernin subfamily.</text>
</comment>
<dbReference type="FunFam" id="3.60.60.10:FF:000001">
    <property type="entry name" value="Secernin 1"/>
    <property type="match status" value="1"/>
</dbReference>
<dbReference type="EMBL" id="CAIIXF020000007">
    <property type="protein sequence ID" value="CAH1789541.1"/>
    <property type="molecule type" value="Genomic_DNA"/>
</dbReference>
<dbReference type="Proteomes" id="UP000749559">
    <property type="component" value="Unassembled WGS sequence"/>
</dbReference>
<name>A0A8S4P8N0_OWEFU</name>
<dbReference type="AlphaFoldDB" id="A0A8S4P8N0"/>
<organism evidence="2 3">
    <name type="scientific">Owenia fusiformis</name>
    <name type="common">Polychaete worm</name>
    <dbReference type="NCBI Taxonomy" id="6347"/>
    <lineage>
        <taxon>Eukaryota</taxon>
        <taxon>Metazoa</taxon>
        <taxon>Spiralia</taxon>
        <taxon>Lophotrochozoa</taxon>
        <taxon>Annelida</taxon>
        <taxon>Polychaeta</taxon>
        <taxon>Sedentaria</taxon>
        <taxon>Canalipalpata</taxon>
        <taxon>Sabellida</taxon>
        <taxon>Oweniida</taxon>
        <taxon>Oweniidae</taxon>
        <taxon>Owenia</taxon>
    </lineage>
</organism>
<comment type="caution">
    <text evidence="2">The sequence shown here is derived from an EMBL/GenBank/DDBJ whole genome shotgun (WGS) entry which is preliminary data.</text>
</comment>
<dbReference type="Gene3D" id="3.60.60.10">
    <property type="entry name" value="Penicillin V Acylase, Chain A"/>
    <property type="match status" value="1"/>
</dbReference>
<reference evidence="2" key="1">
    <citation type="submission" date="2022-03" db="EMBL/GenBank/DDBJ databases">
        <authorList>
            <person name="Martin C."/>
        </authorList>
    </citation>
    <scope>NUCLEOTIDE SEQUENCE</scope>
</reference>
<evidence type="ECO:0000313" key="2">
    <source>
        <dbReference type="EMBL" id="CAH1789541.1"/>
    </source>
</evidence>
<protein>
    <recommendedName>
        <fullName evidence="4">Secernin-3</fullName>
    </recommendedName>
</protein>
<dbReference type="GO" id="GO:0070004">
    <property type="term" value="F:cysteine-type exopeptidase activity"/>
    <property type="evidence" value="ECO:0007669"/>
    <property type="project" value="InterPro"/>
</dbReference>
<dbReference type="PANTHER" id="PTHR12994">
    <property type="entry name" value="SECERNIN"/>
    <property type="match status" value="1"/>
</dbReference>
<dbReference type="GO" id="GO:0006508">
    <property type="term" value="P:proteolysis"/>
    <property type="evidence" value="ECO:0007669"/>
    <property type="project" value="InterPro"/>
</dbReference>